<dbReference type="EMBL" id="ML732354">
    <property type="protein sequence ID" value="KAB8069152.1"/>
    <property type="molecule type" value="Genomic_DNA"/>
</dbReference>
<accession>A0A5N5WQ13</accession>
<proteinExistence type="predicted"/>
<name>A0A5N5WQ13_9EURO</name>
<dbReference type="OrthoDB" id="6359816at2759"/>
<reference evidence="1 2" key="1">
    <citation type="submission" date="2019-04" db="EMBL/GenBank/DDBJ databases">
        <title>Friends and foes A comparative genomics study of 23 Aspergillus species from section Flavi.</title>
        <authorList>
            <consortium name="DOE Joint Genome Institute"/>
            <person name="Kjaerbolling I."/>
            <person name="Vesth T."/>
            <person name="Frisvad J.C."/>
            <person name="Nybo J.L."/>
            <person name="Theobald S."/>
            <person name="Kildgaard S."/>
            <person name="Isbrandt T."/>
            <person name="Kuo A."/>
            <person name="Sato A."/>
            <person name="Lyhne E.K."/>
            <person name="Kogle M.E."/>
            <person name="Wiebenga A."/>
            <person name="Kun R.S."/>
            <person name="Lubbers R.J."/>
            <person name="Makela M.R."/>
            <person name="Barry K."/>
            <person name="Chovatia M."/>
            <person name="Clum A."/>
            <person name="Daum C."/>
            <person name="Haridas S."/>
            <person name="He G."/>
            <person name="LaButti K."/>
            <person name="Lipzen A."/>
            <person name="Mondo S."/>
            <person name="Riley R."/>
            <person name="Salamov A."/>
            <person name="Simmons B.A."/>
            <person name="Magnuson J.K."/>
            <person name="Henrissat B."/>
            <person name="Mortensen U.H."/>
            <person name="Larsen T.O."/>
            <person name="Devries R.P."/>
            <person name="Grigoriev I.V."/>
            <person name="Machida M."/>
            <person name="Baker S.E."/>
            <person name="Andersen M.R."/>
        </authorList>
    </citation>
    <scope>NUCLEOTIDE SEQUENCE [LARGE SCALE GENOMIC DNA]</scope>
    <source>
        <strain evidence="1 2">CBS 151.66</strain>
    </source>
</reference>
<sequence length="105" mass="12143">MYSLADRMIIKGLKYLSRRKVEPEMTQRLERDSFPQAVFEIYNSTPLSDRGLRDLTVKITMDHLPTLRKEQDGVPAVFEDGLLESVPQFAYDLLLAMIRHAIGFK</sequence>
<protein>
    <submittedName>
        <fullName evidence="1">Uncharacterized protein</fullName>
    </submittedName>
</protein>
<evidence type="ECO:0000313" key="1">
    <source>
        <dbReference type="EMBL" id="KAB8069152.1"/>
    </source>
</evidence>
<keyword evidence="2" id="KW-1185">Reference proteome</keyword>
<dbReference type="AlphaFoldDB" id="A0A5N5WQ13"/>
<evidence type="ECO:0000313" key="2">
    <source>
        <dbReference type="Proteomes" id="UP000326565"/>
    </source>
</evidence>
<gene>
    <name evidence="1" type="ORF">BDV29DRAFT_195116</name>
</gene>
<organism evidence="1 2">
    <name type="scientific">Aspergillus leporis</name>
    <dbReference type="NCBI Taxonomy" id="41062"/>
    <lineage>
        <taxon>Eukaryota</taxon>
        <taxon>Fungi</taxon>
        <taxon>Dikarya</taxon>
        <taxon>Ascomycota</taxon>
        <taxon>Pezizomycotina</taxon>
        <taxon>Eurotiomycetes</taxon>
        <taxon>Eurotiomycetidae</taxon>
        <taxon>Eurotiales</taxon>
        <taxon>Aspergillaceae</taxon>
        <taxon>Aspergillus</taxon>
        <taxon>Aspergillus subgen. Circumdati</taxon>
    </lineage>
</organism>
<dbReference type="Proteomes" id="UP000326565">
    <property type="component" value="Unassembled WGS sequence"/>
</dbReference>